<organism evidence="9 10">
    <name type="scientific">Rhodoblastus sphagnicola</name>
    <dbReference type="NCBI Taxonomy" id="333368"/>
    <lineage>
        <taxon>Bacteria</taxon>
        <taxon>Pseudomonadati</taxon>
        <taxon>Pseudomonadota</taxon>
        <taxon>Alphaproteobacteria</taxon>
        <taxon>Hyphomicrobiales</taxon>
        <taxon>Rhodoblastaceae</taxon>
        <taxon>Rhodoblastus</taxon>
    </lineage>
</organism>
<dbReference type="HAMAP" id="MF_00412">
    <property type="entry name" value="ProA"/>
    <property type="match status" value="1"/>
</dbReference>
<dbReference type="OrthoDB" id="9809970at2"/>
<dbReference type="GO" id="GO:0050661">
    <property type="term" value="F:NADP binding"/>
    <property type="evidence" value="ECO:0007669"/>
    <property type="project" value="InterPro"/>
</dbReference>
<evidence type="ECO:0000256" key="2">
    <source>
        <dbReference type="ARBA" id="ARBA00022605"/>
    </source>
</evidence>
<proteinExistence type="inferred from homology"/>
<dbReference type="Pfam" id="PF00171">
    <property type="entry name" value="Aldedh"/>
    <property type="match status" value="1"/>
</dbReference>
<dbReference type="GO" id="GO:0004350">
    <property type="term" value="F:glutamate-5-semialdehyde dehydrogenase activity"/>
    <property type="evidence" value="ECO:0007669"/>
    <property type="project" value="UniProtKB-UniRule"/>
</dbReference>
<dbReference type="EMBL" id="NHSJ01000069">
    <property type="protein sequence ID" value="PPQ30942.1"/>
    <property type="molecule type" value="Genomic_DNA"/>
</dbReference>
<dbReference type="NCBIfam" id="TIGR00407">
    <property type="entry name" value="proA"/>
    <property type="match status" value="1"/>
</dbReference>
<protein>
    <recommendedName>
        <fullName evidence="7">Gamma-glutamyl phosphate reductase</fullName>
        <shortName evidence="7">GPR</shortName>
        <ecNumber evidence="7">1.2.1.41</ecNumber>
    </recommendedName>
    <alternativeName>
        <fullName evidence="7">Glutamate-5-semialdehyde dehydrogenase</fullName>
    </alternativeName>
    <alternativeName>
        <fullName evidence="7">Glutamyl-gamma-semialdehyde dehydrogenase</fullName>
        <shortName evidence="7">GSA dehydrogenase</shortName>
    </alternativeName>
</protein>
<evidence type="ECO:0000259" key="8">
    <source>
        <dbReference type="Pfam" id="PF00171"/>
    </source>
</evidence>
<keyword evidence="2 7" id="KW-0028">Amino-acid biosynthesis</keyword>
<keyword evidence="3 7" id="KW-0641">Proline biosynthesis</keyword>
<evidence type="ECO:0000256" key="5">
    <source>
        <dbReference type="ARBA" id="ARBA00023002"/>
    </source>
</evidence>
<evidence type="ECO:0000313" key="9">
    <source>
        <dbReference type="EMBL" id="PPQ30942.1"/>
    </source>
</evidence>
<dbReference type="NCBIfam" id="NF001221">
    <property type="entry name" value="PRK00197.1"/>
    <property type="match status" value="1"/>
</dbReference>
<evidence type="ECO:0000256" key="4">
    <source>
        <dbReference type="ARBA" id="ARBA00022857"/>
    </source>
</evidence>
<dbReference type="InterPro" id="IPR015590">
    <property type="entry name" value="Aldehyde_DH_dom"/>
</dbReference>
<dbReference type="Proteomes" id="UP000239089">
    <property type="component" value="Unassembled WGS sequence"/>
</dbReference>
<comment type="caution">
    <text evidence="9">The sequence shown here is derived from an EMBL/GenBank/DDBJ whole genome shotgun (WGS) entry which is preliminary data.</text>
</comment>
<dbReference type="PANTHER" id="PTHR11063:SF8">
    <property type="entry name" value="DELTA-1-PYRROLINE-5-CARBOXYLATE SYNTHASE"/>
    <property type="match status" value="1"/>
</dbReference>
<evidence type="ECO:0000256" key="7">
    <source>
        <dbReference type="HAMAP-Rule" id="MF_00412"/>
    </source>
</evidence>
<evidence type="ECO:0000256" key="3">
    <source>
        <dbReference type="ARBA" id="ARBA00022650"/>
    </source>
</evidence>
<dbReference type="GO" id="GO:0055129">
    <property type="term" value="P:L-proline biosynthetic process"/>
    <property type="evidence" value="ECO:0007669"/>
    <property type="project" value="UniProtKB-UniRule"/>
</dbReference>
<dbReference type="SUPFAM" id="SSF53720">
    <property type="entry name" value="ALDH-like"/>
    <property type="match status" value="1"/>
</dbReference>
<comment type="similarity">
    <text evidence="7">Belongs to the gamma-glutamyl phosphate reductase family.</text>
</comment>
<dbReference type="GO" id="GO:0005737">
    <property type="term" value="C:cytoplasm"/>
    <property type="evidence" value="ECO:0007669"/>
    <property type="project" value="UniProtKB-SubCell"/>
</dbReference>
<dbReference type="InterPro" id="IPR016163">
    <property type="entry name" value="Ald_DH_C"/>
</dbReference>
<comment type="pathway">
    <text evidence="1 7">Amino-acid biosynthesis; L-proline biosynthesis; L-glutamate 5-semialdehyde from L-glutamate: step 2/2.</text>
</comment>
<accession>A0A2S6N8J5</accession>
<dbReference type="FunFam" id="3.40.309.10:FF:000006">
    <property type="entry name" value="Gamma-glutamyl phosphate reductase"/>
    <property type="match status" value="1"/>
</dbReference>
<evidence type="ECO:0000256" key="1">
    <source>
        <dbReference type="ARBA" id="ARBA00004985"/>
    </source>
</evidence>
<dbReference type="Gene3D" id="3.40.605.10">
    <property type="entry name" value="Aldehyde Dehydrogenase, Chain A, domain 1"/>
    <property type="match status" value="1"/>
</dbReference>
<feature type="domain" description="Aldehyde dehydrogenase" evidence="8">
    <location>
        <begin position="23"/>
        <end position="297"/>
    </location>
</feature>
<sequence length="430" mass="45746">MESLQGVNGDSAELEKQLLDLGRRARRASRVLALAPPEQKNRALNAAAKILRARKNDLHEANAQDMAAARGKALGPALLDRLLLDDKRIASMAQSLEDIAALPDPVGRVLETFRRPNGLRIERVSTPLGVIGVIFESRPNVTADAGALCLKAGNAAILRAGSESFFSARLIHACLVEGLRAAGLPEDCIVLIPTRDRAAVGAMLTGLGGAIDVIVPRGGKSLVERVQAEARVPVFAHLEGIVHLYVDAEADLAKAEKILLNSKLRRTGVCGATETLLVDRAGAEKFLAPLVKLLLDARCEVRGDAATQAVDQRVKPASEQDWSTEYLDAIISVKLVDGVEGAIDHVETYGSHHTDGIVTENQATADKFQREVDSAIVIHNASTQFADGGEFGFGAEIGIATGRMHARGPVGVAQLTSFKYVVHGDGQTRA</sequence>
<dbReference type="CDD" id="cd07079">
    <property type="entry name" value="ALDH_F18-19_ProA-GPR"/>
    <property type="match status" value="1"/>
</dbReference>
<dbReference type="AlphaFoldDB" id="A0A2S6N8J5"/>
<evidence type="ECO:0000313" key="10">
    <source>
        <dbReference type="Proteomes" id="UP000239089"/>
    </source>
</evidence>
<evidence type="ECO:0000256" key="6">
    <source>
        <dbReference type="ARBA" id="ARBA00049024"/>
    </source>
</evidence>
<gene>
    <name evidence="7" type="primary">proA</name>
    <name evidence="9" type="ORF">CCR94_10700</name>
</gene>
<keyword evidence="7" id="KW-0963">Cytoplasm</keyword>
<keyword evidence="4 7" id="KW-0521">NADP</keyword>
<reference evidence="9 10" key="1">
    <citation type="journal article" date="2018" name="Arch. Microbiol.">
        <title>New insights into the metabolic potential of the phototrophic purple bacterium Rhodopila globiformis DSM 161(T) from its draft genome sequence and evidence for a vanadium-dependent nitrogenase.</title>
        <authorList>
            <person name="Imhoff J.F."/>
            <person name="Rahn T."/>
            <person name="Kunzel S."/>
            <person name="Neulinger S.C."/>
        </authorList>
    </citation>
    <scope>NUCLEOTIDE SEQUENCE [LARGE SCALE GENOMIC DNA]</scope>
    <source>
        <strain evidence="9 10">DSM 16996</strain>
    </source>
</reference>
<comment type="function">
    <text evidence="7">Catalyzes the NADPH-dependent reduction of L-glutamate 5-phosphate into L-glutamate 5-semialdehyde and phosphate. The product spontaneously undergoes cyclization to form 1-pyrroline-5-carboxylate.</text>
</comment>
<dbReference type="EC" id="1.2.1.41" evidence="7"/>
<dbReference type="RefSeq" id="WP_104507846.1">
    <property type="nucleotide sequence ID" value="NZ_JACIGC010000019.1"/>
</dbReference>
<comment type="subcellular location">
    <subcellularLocation>
        <location evidence="7">Cytoplasm</location>
    </subcellularLocation>
</comment>
<dbReference type="PANTHER" id="PTHR11063">
    <property type="entry name" value="GLUTAMATE SEMIALDEHYDE DEHYDROGENASE"/>
    <property type="match status" value="1"/>
</dbReference>
<dbReference type="InterPro" id="IPR000965">
    <property type="entry name" value="GPR_dom"/>
</dbReference>
<comment type="catalytic activity">
    <reaction evidence="6 7">
        <text>L-glutamate 5-semialdehyde + phosphate + NADP(+) = L-glutamyl 5-phosphate + NADPH + H(+)</text>
        <dbReference type="Rhea" id="RHEA:19541"/>
        <dbReference type="ChEBI" id="CHEBI:15378"/>
        <dbReference type="ChEBI" id="CHEBI:43474"/>
        <dbReference type="ChEBI" id="CHEBI:57783"/>
        <dbReference type="ChEBI" id="CHEBI:58066"/>
        <dbReference type="ChEBI" id="CHEBI:58274"/>
        <dbReference type="ChEBI" id="CHEBI:58349"/>
        <dbReference type="EC" id="1.2.1.41"/>
    </reaction>
</comment>
<dbReference type="InterPro" id="IPR016162">
    <property type="entry name" value="Ald_DH_N"/>
</dbReference>
<keyword evidence="5 7" id="KW-0560">Oxidoreductase</keyword>
<dbReference type="PIRSF" id="PIRSF000151">
    <property type="entry name" value="GPR"/>
    <property type="match status" value="1"/>
</dbReference>
<dbReference type="InterPro" id="IPR012134">
    <property type="entry name" value="Glu-5-SA_DH"/>
</dbReference>
<dbReference type="InterPro" id="IPR016161">
    <property type="entry name" value="Ald_DH/histidinol_DH"/>
</dbReference>
<dbReference type="UniPathway" id="UPA00098">
    <property type="reaction ID" value="UER00360"/>
</dbReference>
<name>A0A2S6N8J5_9HYPH</name>
<keyword evidence="10" id="KW-1185">Reference proteome</keyword>
<dbReference type="Gene3D" id="3.40.309.10">
    <property type="entry name" value="Aldehyde Dehydrogenase, Chain A, domain 2"/>
    <property type="match status" value="1"/>
</dbReference>